<name>A0A816XYD6_BRANA</name>
<dbReference type="EMBL" id="HG994355">
    <property type="protein sequence ID" value="CAF2150616.1"/>
    <property type="molecule type" value="Genomic_DNA"/>
</dbReference>
<reference evidence="1" key="1">
    <citation type="submission" date="2021-01" db="EMBL/GenBank/DDBJ databases">
        <authorList>
            <consortium name="Genoscope - CEA"/>
            <person name="William W."/>
        </authorList>
    </citation>
    <scope>NUCLEOTIDE SEQUENCE</scope>
</reference>
<sequence>MAYTTIASRNKVQEIIINIMEIVSGNNRNRNKELPSSNQLEYLTNEWGRRRRRIGDGVLRSNRQALFSTEWKEEKREMDNTELIFAGKEAGGLEEENLNIGFKESVLEGYHFGFDRCVSSALALLPEELKENLIDEEEARDKFQKLHNSLHALSIDNAIKLLYEVKEGELEKRGVALSWGP</sequence>
<dbReference type="InterPro" id="IPR038881">
    <property type="entry name" value="Yae1-like"/>
</dbReference>
<organism evidence="1">
    <name type="scientific">Brassica napus</name>
    <name type="common">Rape</name>
    <dbReference type="NCBI Taxonomy" id="3708"/>
    <lineage>
        <taxon>Eukaryota</taxon>
        <taxon>Viridiplantae</taxon>
        <taxon>Streptophyta</taxon>
        <taxon>Embryophyta</taxon>
        <taxon>Tracheophyta</taxon>
        <taxon>Spermatophyta</taxon>
        <taxon>Magnoliopsida</taxon>
        <taxon>eudicotyledons</taxon>
        <taxon>Gunneridae</taxon>
        <taxon>Pentapetalae</taxon>
        <taxon>rosids</taxon>
        <taxon>malvids</taxon>
        <taxon>Brassicales</taxon>
        <taxon>Brassicaceae</taxon>
        <taxon>Brassiceae</taxon>
        <taxon>Brassica</taxon>
    </lineage>
</organism>
<evidence type="ECO:0000313" key="1">
    <source>
        <dbReference type="EMBL" id="CAF2150616.1"/>
    </source>
</evidence>
<proteinExistence type="predicted"/>
<dbReference type="AlphaFoldDB" id="A0A816XYD6"/>
<dbReference type="PANTHER" id="PTHR18829:SF0">
    <property type="entry name" value="PROTEIN YAE1 HOMOLOG"/>
    <property type="match status" value="1"/>
</dbReference>
<gene>
    <name evidence="1" type="ORF">DARMORV10_A01P20230.1</name>
</gene>
<dbReference type="PANTHER" id="PTHR18829">
    <property type="entry name" value="PROTEIN YAE1 HOMOLOG"/>
    <property type="match status" value="1"/>
</dbReference>
<accession>A0A816XYD6</accession>
<protein>
    <submittedName>
        <fullName evidence="1">(rape) hypothetical protein</fullName>
    </submittedName>
</protein>
<dbReference type="Proteomes" id="UP001295469">
    <property type="component" value="Chromosome A01"/>
</dbReference>